<keyword evidence="2" id="KW-0456">Lyase</keyword>
<dbReference type="SUPFAM" id="SSF52096">
    <property type="entry name" value="ClpP/crotonase"/>
    <property type="match status" value="1"/>
</dbReference>
<comment type="caution">
    <text evidence="4">The sequence shown here is derived from an EMBL/GenBank/DDBJ whole genome shotgun (WGS) entry which is preliminary data.</text>
</comment>
<protein>
    <recommendedName>
        <fullName evidence="6">Enoyl-CoA hydratase</fullName>
    </recommendedName>
</protein>
<dbReference type="PANTHER" id="PTHR11941:SF171">
    <property type="entry name" value="SD19268P"/>
    <property type="match status" value="1"/>
</dbReference>
<evidence type="ECO:0000256" key="1">
    <source>
        <dbReference type="ARBA" id="ARBA00005254"/>
    </source>
</evidence>
<name>A0A642VC96_9ASCO</name>
<keyword evidence="5" id="KW-1185">Reference proteome</keyword>
<comment type="similarity">
    <text evidence="1 3">Belongs to the enoyl-CoA hydratase/isomerase family.</text>
</comment>
<dbReference type="InterPro" id="IPR029045">
    <property type="entry name" value="ClpP/crotonase-like_dom_sf"/>
</dbReference>
<sequence>MLLLRSSIFRQSVFASRRHFVRSSSSTASTEPTLDISTQELDYGSIAKVTFNRPKAKNAISQQLLDELHEYVMRLATKDPSVEKVRAMVLTSSLPDVFCAGADLKERKTFTPAQTTQFLTKLNDTLTKIQGLEIPTISAIQGLALGGGLEIALSTDFRVMSSTAKLGLPETRLAILPGAGGTHRLPKLIGYSRALDMILTGRRVEAAEALSFGLVNRVAEESGDEAATNSAMKMAQQICEGGPIAINAAKRAVKGRSPDWERAAYEKVVNSKDKFEALEAFAQKRKPNFAGE</sequence>
<dbReference type="PANTHER" id="PTHR11941">
    <property type="entry name" value="ENOYL-COA HYDRATASE-RELATED"/>
    <property type="match status" value="1"/>
</dbReference>
<dbReference type="FunFam" id="3.90.226.10:FF:000009">
    <property type="entry name" value="Carnitinyl-CoA dehydratase"/>
    <property type="match status" value="1"/>
</dbReference>
<evidence type="ECO:0000256" key="3">
    <source>
        <dbReference type="RuleBase" id="RU003707"/>
    </source>
</evidence>
<dbReference type="CDD" id="cd06558">
    <property type="entry name" value="crotonase-like"/>
    <property type="match status" value="1"/>
</dbReference>
<evidence type="ECO:0008006" key="6">
    <source>
        <dbReference type="Google" id="ProtNLM"/>
    </source>
</evidence>
<evidence type="ECO:0000313" key="4">
    <source>
        <dbReference type="EMBL" id="KAA8915824.1"/>
    </source>
</evidence>
<dbReference type="GO" id="GO:0006635">
    <property type="term" value="P:fatty acid beta-oxidation"/>
    <property type="evidence" value="ECO:0007669"/>
    <property type="project" value="TreeGrafter"/>
</dbReference>
<dbReference type="GO" id="GO:0016829">
    <property type="term" value="F:lyase activity"/>
    <property type="evidence" value="ECO:0007669"/>
    <property type="project" value="UniProtKB-KW"/>
</dbReference>
<dbReference type="EMBL" id="SWFS01000138">
    <property type="protein sequence ID" value="KAA8915824.1"/>
    <property type="molecule type" value="Genomic_DNA"/>
</dbReference>
<reference evidence="4" key="1">
    <citation type="journal article" date="2019" name="G3 (Bethesda)">
        <title>Genome Assemblies of Two Rare Opportunistic Yeast Pathogens: Diutina rugosa (syn. Candida rugosa) and Trichomonascus ciferrii (syn. Candida ciferrii).</title>
        <authorList>
            <person name="Mixao V."/>
            <person name="Saus E."/>
            <person name="Hansen A.P."/>
            <person name="Lass-Florl C."/>
            <person name="Gabaldon T."/>
        </authorList>
    </citation>
    <scope>NUCLEOTIDE SEQUENCE</scope>
    <source>
        <strain evidence="4">CBS 4856</strain>
    </source>
</reference>
<evidence type="ECO:0000313" key="5">
    <source>
        <dbReference type="Proteomes" id="UP000761534"/>
    </source>
</evidence>
<dbReference type="Pfam" id="PF00378">
    <property type="entry name" value="ECH_1"/>
    <property type="match status" value="1"/>
</dbReference>
<dbReference type="VEuPathDB" id="FungiDB:TRICI_002034"/>
<accession>A0A642VC96</accession>
<dbReference type="AlphaFoldDB" id="A0A642VC96"/>
<gene>
    <name evidence="4" type="ORF">TRICI_002034</name>
</gene>
<organism evidence="4 5">
    <name type="scientific">Trichomonascus ciferrii</name>
    <dbReference type="NCBI Taxonomy" id="44093"/>
    <lineage>
        <taxon>Eukaryota</taxon>
        <taxon>Fungi</taxon>
        <taxon>Dikarya</taxon>
        <taxon>Ascomycota</taxon>
        <taxon>Saccharomycotina</taxon>
        <taxon>Dipodascomycetes</taxon>
        <taxon>Dipodascales</taxon>
        <taxon>Trichomonascaceae</taxon>
        <taxon>Trichomonascus</taxon>
        <taxon>Trichomonascus ciferrii complex</taxon>
    </lineage>
</organism>
<dbReference type="Gene3D" id="3.90.226.10">
    <property type="entry name" value="2-enoyl-CoA Hydratase, Chain A, domain 1"/>
    <property type="match status" value="1"/>
</dbReference>
<proteinExistence type="inferred from homology"/>
<dbReference type="GO" id="GO:0005739">
    <property type="term" value="C:mitochondrion"/>
    <property type="evidence" value="ECO:0007669"/>
    <property type="project" value="TreeGrafter"/>
</dbReference>
<dbReference type="InterPro" id="IPR018376">
    <property type="entry name" value="Enoyl-CoA_hyd/isom_CS"/>
</dbReference>
<evidence type="ECO:0000256" key="2">
    <source>
        <dbReference type="ARBA" id="ARBA00023239"/>
    </source>
</evidence>
<dbReference type="PROSITE" id="PS00166">
    <property type="entry name" value="ENOYL_COA_HYDRATASE"/>
    <property type="match status" value="1"/>
</dbReference>
<dbReference type="InterPro" id="IPR001753">
    <property type="entry name" value="Enoyl-CoA_hydra/iso"/>
</dbReference>
<dbReference type="OrthoDB" id="410701at2759"/>
<dbReference type="Proteomes" id="UP000761534">
    <property type="component" value="Unassembled WGS sequence"/>
</dbReference>